<comment type="similarity">
    <text evidence="3">Belongs to the CpsC/CapA family.</text>
</comment>
<dbReference type="InterPro" id="IPR050445">
    <property type="entry name" value="Bact_polysacc_biosynth/exp"/>
</dbReference>
<feature type="domain" description="Polysaccharide chain length determinant N-terminal" evidence="13">
    <location>
        <begin position="7"/>
        <end position="96"/>
    </location>
</feature>
<evidence type="ECO:0000256" key="4">
    <source>
        <dbReference type="ARBA" id="ARBA00020739"/>
    </source>
</evidence>
<keyword evidence="9 12" id="KW-0472">Membrane</keyword>
<comment type="subcellular location">
    <subcellularLocation>
        <location evidence="1">Cell membrane</location>
        <topology evidence="1">Multi-pass membrane protein</topology>
    </subcellularLocation>
</comment>
<comment type="pathway">
    <text evidence="2">Capsule biogenesis; capsule polysaccharide biosynthesis.</text>
</comment>
<evidence type="ECO:0000259" key="13">
    <source>
        <dbReference type="Pfam" id="PF02706"/>
    </source>
</evidence>
<evidence type="ECO:0000256" key="9">
    <source>
        <dbReference type="ARBA" id="ARBA00023136"/>
    </source>
</evidence>
<dbReference type="Pfam" id="PF02706">
    <property type="entry name" value="Wzz"/>
    <property type="match status" value="1"/>
</dbReference>
<feature type="transmembrane region" description="Helical" evidence="12">
    <location>
        <begin position="178"/>
        <end position="199"/>
    </location>
</feature>
<comment type="caution">
    <text evidence="14">The sequence shown here is derived from an EMBL/GenBank/DDBJ whole genome shotgun (WGS) entry which is preliminary data.</text>
</comment>
<evidence type="ECO:0000256" key="6">
    <source>
        <dbReference type="ARBA" id="ARBA00022692"/>
    </source>
</evidence>
<gene>
    <name evidence="14" type="ORF">JOC31_000787</name>
</gene>
<keyword evidence="15" id="KW-1185">Reference proteome</keyword>
<sequence length="227" mass="24734">MENTNIEIDVLYLLKKLWSKKFLIIFVAAIGAAVALVGSLFLMTPQYTSTTRIYVVNNSKDSNSITTSDLQAGDYLVNDYKEIISSNEVLQTVVQNENLSISSGQLSKMLTVTIPSDTRVISISVENKNPQEASDLANAIREVASEKIKSVTKVQDVTTLEVAQASSSPSSPNVKRNVMIGLLVGGFLSVVVVLLMEVLDDRVKRPEDIEEVLGMTLLGVVPNTDKL</sequence>
<evidence type="ECO:0000256" key="11">
    <source>
        <dbReference type="ARBA" id="ARBA00045736"/>
    </source>
</evidence>
<evidence type="ECO:0000256" key="8">
    <source>
        <dbReference type="ARBA" id="ARBA00022989"/>
    </source>
</evidence>
<dbReference type="RefSeq" id="WP_205016871.1">
    <property type="nucleotide sequence ID" value="NZ_JAFBEI010000013.1"/>
</dbReference>
<comment type="function">
    <text evidence="11">Required for CpsD phosphorylation. Involved in the regulation of capsular polysaccharide biosynthesis. May be part of a complex that directs the coordinated polymerization and export to the cell surface of the capsular polysaccharide.</text>
</comment>
<evidence type="ECO:0000256" key="7">
    <source>
        <dbReference type="ARBA" id="ARBA00022903"/>
    </source>
</evidence>
<keyword evidence="7" id="KW-0972">Capsule biogenesis/degradation</keyword>
<dbReference type="PANTHER" id="PTHR32309:SF13">
    <property type="entry name" value="FERRIC ENTEROBACTIN TRANSPORT PROTEIN FEPE"/>
    <property type="match status" value="1"/>
</dbReference>
<name>A0ABS2PME3_9STRE</name>
<evidence type="ECO:0000256" key="2">
    <source>
        <dbReference type="ARBA" id="ARBA00005132"/>
    </source>
</evidence>
<organism evidence="14 15">
    <name type="scientific">Streptococcus saliviloxodontae</name>
    <dbReference type="NCBI Taxonomy" id="1349416"/>
    <lineage>
        <taxon>Bacteria</taxon>
        <taxon>Bacillati</taxon>
        <taxon>Bacillota</taxon>
        <taxon>Bacilli</taxon>
        <taxon>Lactobacillales</taxon>
        <taxon>Streptococcaceae</taxon>
        <taxon>Streptococcus</taxon>
    </lineage>
</organism>
<protein>
    <recommendedName>
        <fullName evidence="4">Capsular polysaccharide biosynthesis protein CpsC</fullName>
    </recommendedName>
</protein>
<evidence type="ECO:0000313" key="15">
    <source>
        <dbReference type="Proteomes" id="UP000809081"/>
    </source>
</evidence>
<evidence type="ECO:0000256" key="5">
    <source>
        <dbReference type="ARBA" id="ARBA00022475"/>
    </source>
</evidence>
<dbReference type="InterPro" id="IPR003856">
    <property type="entry name" value="LPS_length_determ_N"/>
</dbReference>
<dbReference type="EMBL" id="JAFBEI010000013">
    <property type="protein sequence ID" value="MBM7635968.1"/>
    <property type="molecule type" value="Genomic_DNA"/>
</dbReference>
<accession>A0ABS2PME3</accession>
<evidence type="ECO:0000256" key="12">
    <source>
        <dbReference type="SAM" id="Phobius"/>
    </source>
</evidence>
<dbReference type="PANTHER" id="PTHR32309">
    <property type="entry name" value="TYROSINE-PROTEIN KINASE"/>
    <property type="match status" value="1"/>
</dbReference>
<reference evidence="14 15" key="1">
    <citation type="submission" date="2021-01" db="EMBL/GenBank/DDBJ databases">
        <title>Genomic Encyclopedia of Type Strains, Phase IV (KMG-IV): sequencing the most valuable type-strain genomes for metagenomic binning, comparative biology and taxonomic classification.</title>
        <authorList>
            <person name="Goeker M."/>
        </authorList>
    </citation>
    <scope>NUCLEOTIDE SEQUENCE [LARGE SCALE GENOMIC DNA]</scope>
    <source>
        <strain evidence="14 15">DSM 27513</strain>
    </source>
</reference>
<feature type="transmembrane region" description="Helical" evidence="12">
    <location>
        <begin position="22"/>
        <end position="43"/>
    </location>
</feature>
<evidence type="ECO:0000256" key="1">
    <source>
        <dbReference type="ARBA" id="ARBA00004651"/>
    </source>
</evidence>
<evidence type="ECO:0000313" key="14">
    <source>
        <dbReference type="EMBL" id="MBM7635968.1"/>
    </source>
</evidence>
<keyword evidence="8 12" id="KW-1133">Transmembrane helix</keyword>
<evidence type="ECO:0000256" key="10">
    <source>
        <dbReference type="ARBA" id="ARBA00023169"/>
    </source>
</evidence>
<dbReference type="Proteomes" id="UP000809081">
    <property type="component" value="Unassembled WGS sequence"/>
</dbReference>
<proteinExistence type="inferred from homology"/>
<keyword evidence="10" id="KW-0270">Exopolysaccharide synthesis</keyword>
<evidence type="ECO:0000256" key="3">
    <source>
        <dbReference type="ARBA" id="ARBA00006683"/>
    </source>
</evidence>
<keyword evidence="5" id="KW-1003">Cell membrane</keyword>
<keyword evidence="6 12" id="KW-0812">Transmembrane</keyword>